<reference evidence="4" key="1">
    <citation type="submission" date="2022-06" db="EMBL/GenBank/DDBJ databases">
        <title>WGS of actinobacteria.</title>
        <authorList>
            <person name="Thawai C."/>
        </authorList>
    </citation>
    <scope>NUCLEOTIDE SEQUENCE</scope>
    <source>
        <strain evidence="4">AA8</strain>
    </source>
</reference>
<accession>A0A9X2LNI1</accession>
<keyword evidence="2" id="KW-0812">Transmembrane</keyword>
<feature type="region of interest" description="Disordered" evidence="1">
    <location>
        <begin position="251"/>
        <end position="276"/>
    </location>
</feature>
<organism evidence="4 5">
    <name type="scientific">Streptomyces telluris</name>
    <dbReference type="NCBI Taxonomy" id="2720021"/>
    <lineage>
        <taxon>Bacteria</taxon>
        <taxon>Bacillati</taxon>
        <taxon>Actinomycetota</taxon>
        <taxon>Actinomycetes</taxon>
        <taxon>Kitasatosporales</taxon>
        <taxon>Streptomycetaceae</taxon>
        <taxon>Streptomyces</taxon>
    </lineage>
</organism>
<dbReference type="AlphaFoldDB" id="A0A9X2LNI1"/>
<evidence type="ECO:0000313" key="5">
    <source>
        <dbReference type="Proteomes" id="UP001142374"/>
    </source>
</evidence>
<evidence type="ECO:0000256" key="2">
    <source>
        <dbReference type="SAM" id="Phobius"/>
    </source>
</evidence>
<dbReference type="InterPro" id="IPR021224">
    <property type="entry name" value="DUF2690"/>
</dbReference>
<dbReference type="Proteomes" id="UP001142374">
    <property type="component" value="Unassembled WGS sequence"/>
</dbReference>
<dbReference type="Gene3D" id="1.10.260.40">
    <property type="entry name" value="lambda repressor-like DNA-binding domains"/>
    <property type="match status" value="1"/>
</dbReference>
<evidence type="ECO:0000259" key="3">
    <source>
        <dbReference type="SMART" id="SM00530"/>
    </source>
</evidence>
<name>A0A9X2LNI1_9ACTN</name>
<dbReference type="GO" id="GO:0003677">
    <property type="term" value="F:DNA binding"/>
    <property type="evidence" value="ECO:0007669"/>
    <property type="project" value="InterPro"/>
</dbReference>
<dbReference type="Pfam" id="PF10901">
    <property type="entry name" value="DUF2690"/>
    <property type="match status" value="1"/>
</dbReference>
<evidence type="ECO:0000313" key="4">
    <source>
        <dbReference type="EMBL" id="MCQ8774415.1"/>
    </source>
</evidence>
<dbReference type="Pfam" id="PF13560">
    <property type="entry name" value="HTH_31"/>
    <property type="match status" value="1"/>
</dbReference>
<dbReference type="InterPro" id="IPR010982">
    <property type="entry name" value="Lambda_DNA-bd_dom_sf"/>
</dbReference>
<protein>
    <submittedName>
        <fullName evidence="4">XRE family transcriptional regulator</fullName>
    </submittedName>
</protein>
<dbReference type="SUPFAM" id="SSF47413">
    <property type="entry name" value="lambda repressor-like DNA-binding domains"/>
    <property type="match status" value="1"/>
</dbReference>
<keyword evidence="2" id="KW-0472">Membrane</keyword>
<evidence type="ECO:0000256" key="1">
    <source>
        <dbReference type="SAM" id="MobiDB-lite"/>
    </source>
</evidence>
<comment type="caution">
    <text evidence="4">The sequence shown here is derived from an EMBL/GenBank/DDBJ whole genome shotgun (WGS) entry which is preliminary data.</text>
</comment>
<dbReference type="SMART" id="SM00530">
    <property type="entry name" value="HTH_XRE"/>
    <property type="match status" value="1"/>
</dbReference>
<sequence length="308" mass="32887">MTRPGESRPKAIPGHVDAAWVCLVEEMRAMKGRSELSLLELAEATSISKSSWERYLNGKQFPPRQAVEALCSVAGLPSEALLARWEPAEASWSRRRTPEASPGGASTIVAGHGVVSETAASPHSSVGGIRDQHRRASWWLRALAAGSRLLTRRPVITTLAVMALCGAMISAAFLVRLSRSSAMPAPPVCVLDLCEGNDPGPAVCEDARTLVDHVAFDGTRLAIEHSPRCRAAWVRTPRLSAEAHIEIEGPEARTASVTGASTGLGKAGRPVTTPMISAPRPEELRACYYAPEHHPGVECFQKDGGRAP</sequence>
<dbReference type="InterPro" id="IPR001387">
    <property type="entry name" value="Cro/C1-type_HTH"/>
</dbReference>
<dbReference type="CDD" id="cd00093">
    <property type="entry name" value="HTH_XRE"/>
    <property type="match status" value="1"/>
</dbReference>
<dbReference type="EMBL" id="JANIID010000043">
    <property type="protein sequence ID" value="MCQ8774415.1"/>
    <property type="molecule type" value="Genomic_DNA"/>
</dbReference>
<proteinExistence type="predicted"/>
<feature type="transmembrane region" description="Helical" evidence="2">
    <location>
        <begin position="155"/>
        <end position="175"/>
    </location>
</feature>
<keyword evidence="2" id="KW-1133">Transmembrane helix</keyword>
<keyword evidence="5" id="KW-1185">Reference proteome</keyword>
<feature type="domain" description="HTH cro/C1-type" evidence="3">
    <location>
        <begin position="26"/>
        <end position="81"/>
    </location>
</feature>
<gene>
    <name evidence="4" type="ORF">NQU55_32350</name>
</gene>
<dbReference type="RefSeq" id="WP_256791646.1">
    <property type="nucleotide sequence ID" value="NZ_JANIID010000043.1"/>
</dbReference>